<evidence type="ECO:0000256" key="1">
    <source>
        <dbReference type="SAM" id="MobiDB-lite"/>
    </source>
</evidence>
<keyword evidence="3" id="KW-1185">Reference proteome</keyword>
<gene>
    <name evidence="2" type="ORF">CYCCA115_LOCUS10228</name>
</gene>
<proteinExistence type="predicted"/>
<feature type="compositionally biased region" description="Polar residues" evidence="1">
    <location>
        <begin position="267"/>
        <end position="283"/>
    </location>
</feature>
<sequence length="384" mass="43913">MMKANIRNTDEEKLYRSWNHSYNTKSDPEILRLENESHKTLLALHEIRRKGQQIRSNRSLELDALEMRRITLVEILKRMETELRDKDSGKYGKVIAKVVGERKVKLQKATGMESRLCQLMHQMLAKQHQLKIMKNSAKAIQQLYKRHELRNKDEFHSYDALSLKLEASRLSLLAMYDDVFAQQHRVLAILQDKKTEGTVSNYSLPKSRSMPPIQVLQVSTKHQFSVEDLRSPNSMGSNEDSKSAMEALDDVSLGSGTRLSTDEVKTSISISNNNVQNRQTTPEDCSMIKDPNSKSARERRREIEHLRQARVLGNSSPHWSSLSVTAIEESAGASSHRQRMRELEAVRKKLTTKASEPPNINDDNDELRPRGKGSAKTRSPQTML</sequence>
<feature type="compositionally biased region" description="Basic and acidic residues" evidence="1">
    <location>
        <begin position="291"/>
        <end position="300"/>
    </location>
</feature>
<protein>
    <submittedName>
        <fullName evidence="2">Uncharacterized protein</fullName>
    </submittedName>
</protein>
<dbReference type="EMBL" id="CAKOGP040001580">
    <property type="protein sequence ID" value="CAJ1946087.1"/>
    <property type="molecule type" value="Genomic_DNA"/>
</dbReference>
<reference evidence="2" key="1">
    <citation type="submission" date="2023-08" db="EMBL/GenBank/DDBJ databases">
        <authorList>
            <person name="Audoor S."/>
            <person name="Bilcke G."/>
        </authorList>
    </citation>
    <scope>NUCLEOTIDE SEQUENCE</scope>
</reference>
<dbReference type="Proteomes" id="UP001295423">
    <property type="component" value="Unassembled WGS sequence"/>
</dbReference>
<dbReference type="AlphaFoldDB" id="A0AAD2CV93"/>
<evidence type="ECO:0000313" key="2">
    <source>
        <dbReference type="EMBL" id="CAJ1946087.1"/>
    </source>
</evidence>
<evidence type="ECO:0000313" key="3">
    <source>
        <dbReference type="Proteomes" id="UP001295423"/>
    </source>
</evidence>
<feature type="region of interest" description="Disordered" evidence="1">
    <location>
        <begin position="347"/>
        <end position="384"/>
    </location>
</feature>
<feature type="region of interest" description="Disordered" evidence="1">
    <location>
        <begin position="267"/>
        <end position="300"/>
    </location>
</feature>
<comment type="caution">
    <text evidence="2">The sequence shown here is derived from an EMBL/GenBank/DDBJ whole genome shotgun (WGS) entry which is preliminary data.</text>
</comment>
<name>A0AAD2CV93_9STRA</name>
<organism evidence="2 3">
    <name type="scientific">Cylindrotheca closterium</name>
    <dbReference type="NCBI Taxonomy" id="2856"/>
    <lineage>
        <taxon>Eukaryota</taxon>
        <taxon>Sar</taxon>
        <taxon>Stramenopiles</taxon>
        <taxon>Ochrophyta</taxon>
        <taxon>Bacillariophyta</taxon>
        <taxon>Bacillariophyceae</taxon>
        <taxon>Bacillariophycidae</taxon>
        <taxon>Bacillariales</taxon>
        <taxon>Bacillariaceae</taxon>
        <taxon>Cylindrotheca</taxon>
    </lineage>
</organism>
<accession>A0AAD2CV93</accession>